<dbReference type="Gramene" id="KVH02538">
    <property type="protein sequence ID" value="KVH02538"/>
    <property type="gene ID" value="Ccrd_026006"/>
</dbReference>
<evidence type="ECO:0000256" key="1">
    <source>
        <dbReference type="ARBA" id="ARBA00004251"/>
    </source>
</evidence>
<name>A0A103T1T4_CYNCS</name>
<proteinExistence type="inferred from homology"/>
<evidence type="ECO:0000256" key="8">
    <source>
        <dbReference type="ARBA" id="ARBA00022989"/>
    </source>
</evidence>
<evidence type="ECO:0000256" key="7">
    <source>
        <dbReference type="ARBA" id="ARBA00022737"/>
    </source>
</evidence>
<dbReference type="GO" id="GO:0006952">
    <property type="term" value="P:defense response"/>
    <property type="evidence" value="ECO:0007669"/>
    <property type="project" value="UniProtKB-ARBA"/>
</dbReference>
<gene>
    <name evidence="12" type="ORF">Ccrd_026006</name>
</gene>
<dbReference type="SUPFAM" id="SSF52058">
    <property type="entry name" value="L domain-like"/>
    <property type="match status" value="2"/>
</dbReference>
<keyword evidence="5" id="KW-0812">Transmembrane</keyword>
<dbReference type="GO" id="GO:0005886">
    <property type="term" value="C:plasma membrane"/>
    <property type="evidence" value="ECO:0007669"/>
    <property type="project" value="UniProtKB-SubCell"/>
</dbReference>
<dbReference type="PANTHER" id="PTHR48061">
    <property type="entry name" value="LEUCINE-RICH REPEAT RECEPTOR PROTEIN KINASE EMS1-LIKE-RELATED"/>
    <property type="match status" value="1"/>
</dbReference>
<evidence type="ECO:0000256" key="2">
    <source>
        <dbReference type="ARBA" id="ARBA00009592"/>
    </source>
</evidence>
<keyword evidence="10" id="KW-0325">Glycoprotein</keyword>
<dbReference type="AlphaFoldDB" id="A0A103T1T4"/>
<dbReference type="Gene3D" id="3.80.10.10">
    <property type="entry name" value="Ribonuclease Inhibitor"/>
    <property type="match status" value="3"/>
</dbReference>
<keyword evidence="3" id="KW-1003">Cell membrane</keyword>
<dbReference type="SUPFAM" id="SSF52047">
    <property type="entry name" value="RNI-like"/>
    <property type="match status" value="1"/>
</dbReference>
<dbReference type="FunFam" id="3.80.10.10:FF:000095">
    <property type="entry name" value="LRR receptor-like serine/threonine-protein kinase GSO1"/>
    <property type="match status" value="2"/>
</dbReference>
<keyword evidence="4" id="KW-0433">Leucine-rich repeat</keyword>
<dbReference type="STRING" id="59895.A0A103T1T4"/>
<accession>A0A103T1T4</accession>
<dbReference type="PANTHER" id="PTHR48061:SF2">
    <property type="entry name" value="RECEPTOR LIKE PROTEIN 30-LIKE"/>
    <property type="match status" value="1"/>
</dbReference>
<keyword evidence="9" id="KW-0472">Membrane</keyword>
<dbReference type="Pfam" id="PF00560">
    <property type="entry name" value="LRR_1"/>
    <property type="match status" value="5"/>
</dbReference>
<dbReference type="Proteomes" id="UP000243975">
    <property type="component" value="Unassembled WGS sequence"/>
</dbReference>
<dbReference type="OMA" id="SHYFGNI"/>
<dbReference type="GO" id="GO:0051707">
    <property type="term" value="P:response to other organism"/>
    <property type="evidence" value="ECO:0007669"/>
    <property type="project" value="UniProtKB-ARBA"/>
</dbReference>
<dbReference type="Pfam" id="PF13516">
    <property type="entry name" value="LRR_6"/>
    <property type="match status" value="1"/>
</dbReference>
<dbReference type="InterPro" id="IPR003591">
    <property type="entry name" value="Leu-rich_rpt_typical-subtyp"/>
</dbReference>
<evidence type="ECO:0000256" key="10">
    <source>
        <dbReference type="ARBA" id="ARBA00023180"/>
    </source>
</evidence>
<dbReference type="InterPro" id="IPR001611">
    <property type="entry name" value="Leu-rich_rpt"/>
</dbReference>
<keyword evidence="6" id="KW-0732">Signal</keyword>
<dbReference type="EMBL" id="LEKV01007251">
    <property type="protein sequence ID" value="KVH02538.1"/>
    <property type="molecule type" value="Genomic_DNA"/>
</dbReference>
<reference evidence="12 13" key="1">
    <citation type="journal article" date="2016" name="Sci. Rep.">
        <title>The genome sequence of the outbreeding globe artichoke constructed de novo incorporating a phase-aware low-pass sequencing strategy of F1 progeny.</title>
        <authorList>
            <person name="Scaglione D."/>
            <person name="Reyes-Chin-Wo S."/>
            <person name="Acquadro A."/>
            <person name="Froenicke L."/>
            <person name="Portis E."/>
            <person name="Beitel C."/>
            <person name="Tirone M."/>
            <person name="Mauro R."/>
            <person name="Lo Monaco A."/>
            <person name="Mauromicale G."/>
            <person name="Faccioli P."/>
            <person name="Cattivelli L."/>
            <person name="Rieseberg L."/>
            <person name="Michelmore R."/>
            <person name="Lanteri S."/>
        </authorList>
    </citation>
    <scope>NUCLEOTIDE SEQUENCE [LARGE SCALE GENOMIC DNA]</scope>
    <source>
        <strain evidence="12">2C</strain>
    </source>
</reference>
<evidence type="ECO:0000256" key="9">
    <source>
        <dbReference type="ARBA" id="ARBA00023136"/>
    </source>
</evidence>
<evidence type="ECO:0000259" key="11">
    <source>
        <dbReference type="Pfam" id="PF23598"/>
    </source>
</evidence>
<sequence length="625" mass="69811">MWNGVTCSQYTGDVIALDLPCAMLRGTIHPNSTLFSHPHLQSLNLAFNDLTDSQLPHKIGMLSNSLTHLNISDCGFTSQIPSEISLLPKLVSLDLSWNLDLKLEPHVFYNLLHNSTSLEELLLDEVNISSTLPTYLNISSSSMKSLHLSDTRLQGKLPDNIFNLPYLEELDLGFNINITGQLPKVYTNTNIPLKFLDLTYTNLSGQILDSIGHLKSLTYLSLSNTNLSGQIPDSIGHLKSLNTLMLYHCSLMGPLPKSQLNLRHLTTLDLSYNKLNGTLPSWLFTLPSLEAIALSNNMFKGSLPTELFNHQSLKRLSLGANQFEGMIDVLDQGSIQQTFHQLPNLTLLDLSKNKFRGVWELDTLLSRLGTLEYLYLSYSGLSVVTNNASRYVNPNFKALELASCKIKVFPESLRAMRKLQFLDLSRNEIDGHIKELGGNELVYLDLSHNIITGPFPPSIWNMDNLRYLNLSNNRFSGVIKPGDMKFSPSVIDMGNNNFNGTIPHVCGGELTGLILNRNQFEGKVPSCFSKCAYLEVLDLGNNRLTGAFPDQLGRLPTLKVLVLRSNKFHGPIERSSSMIEHPFPSLRVLDLSQNEFGGHLPGKYFQNFDAMKNEGQSDSMQLLMK</sequence>
<dbReference type="PROSITE" id="PS51450">
    <property type="entry name" value="LRR"/>
    <property type="match status" value="1"/>
</dbReference>
<comment type="subcellular location">
    <subcellularLocation>
        <location evidence="1">Cell membrane</location>
        <topology evidence="1">Single-pass type I membrane protein</topology>
    </subcellularLocation>
</comment>
<keyword evidence="13" id="KW-1185">Reference proteome</keyword>
<dbReference type="SMART" id="SM00369">
    <property type="entry name" value="LRR_TYP"/>
    <property type="match status" value="9"/>
</dbReference>
<evidence type="ECO:0000256" key="6">
    <source>
        <dbReference type="ARBA" id="ARBA00022729"/>
    </source>
</evidence>
<comment type="similarity">
    <text evidence="2">Belongs to the RLP family.</text>
</comment>
<dbReference type="Pfam" id="PF13855">
    <property type="entry name" value="LRR_8"/>
    <property type="match status" value="1"/>
</dbReference>
<evidence type="ECO:0000256" key="3">
    <source>
        <dbReference type="ARBA" id="ARBA00022475"/>
    </source>
</evidence>
<dbReference type="InterPro" id="IPR046956">
    <property type="entry name" value="RLP23-like"/>
</dbReference>
<organism evidence="12 13">
    <name type="scientific">Cynara cardunculus var. scolymus</name>
    <name type="common">Globe artichoke</name>
    <name type="synonym">Cynara scolymus</name>
    <dbReference type="NCBI Taxonomy" id="59895"/>
    <lineage>
        <taxon>Eukaryota</taxon>
        <taxon>Viridiplantae</taxon>
        <taxon>Streptophyta</taxon>
        <taxon>Embryophyta</taxon>
        <taxon>Tracheophyta</taxon>
        <taxon>Spermatophyta</taxon>
        <taxon>Magnoliopsida</taxon>
        <taxon>eudicotyledons</taxon>
        <taxon>Gunneridae</taxon>
        <taxon>Pentapetalae</taxon>
        <taxon>asterids</taxon>
        <taxon>campanulids</taxon>
        <taxon>Asterales</taxon>
        <taxon>Asteraceae</taxon>
        <taxon>Carduoideae</taxon>
        <taxon>Cardueae</taxon>
        <taxon>Carduinae</taxon>
        <taxon>Cynara</taxon>
    </lineage>
</organism>
<protein>
    <submittedName>
        <fullName evidence="12">Leucine-rich repeat-containing protein</fullName>
    </submittedName>
</protein>
<keyword evidence="7" id="KW-0677">Repeat</keyword>
<dbReference type="Pfam" id="PF23598">
    <property type="entry name" value="LRR_14"/>
    <property type="match status" value="1"/>
</dbReference>
<keyword evidence="8" id="KW-1133">Transmembrane helix</keyword>
<evidence type="ECO:0000313" key="13">
    <source>
        <dbReference type="Proteomes" id="UP000243975"/>
    </source>
</evidence>
<feature type="domain" description="Disease resistance R13L4/SHOC-2-like LRR" evidence="11">
    <location>
        <begin position="193"/>
        <end position="359"/>
    </location>
</feature>
<evidence type="ECO:0000256" key="5">
    <source>
        <dbReference type="ARBA" id="ARBA00022692"/>
    </source>
</evidence>
<evidence type="ECO:0000256" key="4">
    <source>
        <dbReference type="ARBA" id="ARBA00022614"/>
    </source>
</evidence>
<comment type="caution">
    <text evidence="12">The sequence shown here is derived from an EMBL/GenBank/DDBJ whole genome shotgun (WGS) entry which is preliminary data.</text>
</comment>
<dbReference type="InterPro" id="IPR032675">
    <property type="entry name" value="LRR_dom_sf"/>
</dbReference>
<evidence type="ECO:0000313" key="12">
    <source>
        <dbReference type="EMBL" id="KVH02538.1"/>
    </source>
</evidence>
<dbReference type="InterPro" id="IPR055414">
    <property type="entry name" value="LRR_R13L4/SHOC2-like"/>
</dbReference>
<dbReference type="PRINTS" id="PR00019">
    <property type="entry name" value="LEURICHRPT"/>
</dbReference>